<protein>
    <submittedName>
        <fullName evidence="2">Alpha/beta fold hydrolase</fullName>
    </submittedName>
</protein>
<dbReference type="InterPro" id="IPR029058">
    <property type="entry name" value="AB_hydrolase_fold"/>
</dbReference>
<dbReference type="Pfam" id="PF00756">
    <property type="entry name" value="Esterase"/>
    <property type="match status" value="1"/>
</dbReference>
<dbReference type="PANTHER" id="PTHR48098">
    <property type="entry name" value="ENTEROCHELIN ESTERASE-RELATED"/>
    <property type="match status" value="1"/>
</dbReference>
<accession>A0ABZ2YL45</accession>
<evidence type="ECO:0000313" key="3">
    <source>
        <dbReference type="Proteomes" id="UP001485459"/>
    </source>
</evidence>
<dbReference type="InterPro" id="IPR000801">
    <property type="entry name" value="Esterase-like"/>
</dbReference>
<dbReference type="GO" id="GO:0016787">
    <property type="term" value="F:hydrolase activity"/>
    <property type="evidence" value="ECO:0007669"/>
    <property type="project" value="UniProtKB-KW"/>
</dbReference>
<keyword evidence="2" id="KW-0378">Hydrolase</keyword>
<name>A0ABZ2YL45_9BACT</name>
<sequence>MIYPFQRFRDISIRACLVILTVFSGSAQAQTDTSHYSQVFGGARPYRIYLPANYHTQPGKKFPVIYYFHGNKGDHKLPFAGVPALVNDASVILVAWNGRSVPQDDRPYNIGYHSNINYPVQFKDYFLELVGHIDSSYRTLSDRANRGLIGHSMGGFMSFFLAGKYPQLVSISVNSKGSPEFFAGSPARHTLYQQRYMFKNFKGVKLRFQNGSIGEELVHLNTEMHHGAQQEPKLDYSYQAYEGPHQLNFEQFRDAFLFVAGAIGTPAPPPQRWHHADLYPNFEVWDYAVNSNMTTPGYIELNGVTKGGFTSQTRAWQPDGPPIPGTALQISTAPVYRPNATYTLVQYDKSKDSISTRNITADARGRIQVNTNGTPAIFGINAKNSAPEIVLADFNAGRQDHFLPHKTPASIRLRLLNRGGSASGKLTATLSTTTPGVNIAQPSIQLPAIASGQLAWTDASFTISANQEPPADGSSPFVKFQLTIKDEKGRSWEDEFEALPFFAVPSFNEIGIDDGDSEIYGSGNGNNIAEPGEKIMIYQFSHRTKLYFEDPYIVSETLHDDLQPDKWGDGYALSSLIRIAKNCPPGHVIRFLACYEVKEWKTIKRNVTWGTFSITVGQ</sequence>
<evidence type="ECO:0000313" key="2">
    <source>
        <dbReference type="EMBL" id="WZN40062.1"/>
    </source>
</evidence>
<dbReference type="Proteomes" id="UP001485459">
    <property type="component" value="Chromosome"/>
</dbReference>
<dbReference type="PANTHER" id="PTHR48098:SF1">
    <property type="entry name" value="DIACYLGLYCEROL ACYLTRANSFERASE_MYCOLYLTRANSFERASE AG85A"/>
    <property type="match status" value="1"/>
</dbReference>
<reference evidence="3" key="1">
    <citation type="submission" date="2024-03" db="EMBL/GenBank/DDBJ databases">
        <title>Chitinophaga horti sp. nov., isolated from garden soil.</title>
        <authorList>
            <person name="Lee D.S."/>
            <person name="Han D.M."/>
            <person name="Baek J.H."/>
            <person name="Choi D.G."/>
            <person name="Jeon J.H."/>
            <person name="Jeon C.O."/>
        </authorList>
    </citation>
    <scope>NUCLEOTIDE SEQUENCE [LARGE SCALE GENOMIC DNA]</scope>
    <source>
        <strain evidence="3">GPA1</strain>
    </source>
</reference>
<proteinExistence type="predicted"/>
<evidence type="ECO:0000256" key="1">
    <source>
        <dbReference type="SAM" id="SignalP"/>
    </source>
</evidence>
<feature type="signal peptide" evidence="1">
    <location>
        <begin position="1"/>
        <end position="29"/>
    </location>
</feature>
<keyword evidence="3" id="KW-1185">Reference proteome</keyword>
<dbReference type="InterPro" id="IPR050583">
    <property type="entry name" value="Mycobacterial_A85_antigen"/>
</dbReference>
<feature type="chain" id="PRO_5045860560" evidence="1">
    <location>
        <begin position="30"/>
        <end position="618"/>
    </location>
</feature>
<organism evidence="2 3">
    <name type="scientific">Chitinophaga pollutisoli</name>
    <dbReference type="NCBI Taxonomy" id="3133966"/>
    <lineage>
        <taxon>Bacteria</taxon>
        <taxon>Pseudomonadati</taxon>
        <taxon>Bacteroidota</taxon>
        <taxon>Chitinophagia</taxon>
        <taxon>Chitinophagales</taxon>
        <taxon>Chitinophagaceae</taxon>
        <taxon>Chitinophaga</taxon>
    </lineage>
</organism>
<dbReference type="EMBL" id="CP149822">
    <property type="protein sequence ID" value="WZN40062.1"/>
    <property type="molecule type" value="Genomic_DNA"/>
</dbReference>
<keyword evidence="1" id="KW-0732">Signal</keyword>
<dbReference type="RefSeq" id="WP_341834998.1">
    <property type="nucleotide sequence ID" value="NZ_CP149822.1"/>
</dbReference>
<dbReference type="Gene3D" id="3.40.50.1820">
    <property type="entry name" value="alpha/beta hydrolase"/>
    <property type="match status" value="1"/>
</dbReference>
<gene>
    <name evidence="2" type="ORF">WJU16_19000</name>
</gene>
<dbReference type="SUPFAM" id="SSF53474">
    <property type="entry name" value="alpha/beta-Hydrolases"/>
    <property type="match status" value="1"/>
</dbReference>